<comment type="catalytic activity">
    <reaction evidence="4">
        <text>uridine(516) in 16S rRNA = pseudouridine(516) in 16S rRNA</text>
        <dbReference type="Rhea" id="RHEA:38867"/>
        <dbReference type="Rhea" id="RHEA-COMP:10089"/>
        <dbReference type="Rhea" id="RHEA-COMP:10090"/>
        <dbReference type="ChEBI" id="CHEBI:65314"/>
        <dbReference type="ChEBI" id="CHEBI:65315"/>
        <dbReference type="EC" id="5.4.99.19"/>
    </reaction>
</comment>
<reference evidence="10" key="1">
    <citation type="submission" date="2016-10" db="EMBL/GenBank/DDBJ databases">
        <authorList>
            <person name="Varghese N."/>
            <person name="Submissions S."/>
        </authorList>
    </citation>
    <scope>NUCLEOTIDE SEQUENCE [LARGE SCALE GENOMIC DNA]</scope>
    <source>
        <strain evidence="10">CGMCC 1.10971</strain>
    </source>
</reference>
<dbReference type="GO" id="GO:0005829">
    <property type="term" value="C:cytosol"/>
    <property type="evidence" value="ECO:0007669"/>
    <property type="project" value="UniProtKB-ARBA"/>
</dbReference>
<dbReference type="EC" id="5.4.99.-" evidence="7"/>
<dbReference type="InterPro" id="IPR020103">
    <property type="entry name" value="PsdUridine_synth_cat_dom_sf"/>
</dbReference>
<evidence type="ECO:0000256" key="4">
    <source>
        <dbReference type="ARBA" id="ARBA00036749"/>
    </source>
</evidence>
<evidence type="ECO:0000256" key="5">
    <source>
        <dbReference type="ARBA" id="ARBA00037590"/>
    </source>
</evidence>
<dbReference type="EMBL" id="FOOU01000007">
    <property type="protein sequence ID" value="SFG48812.1"/>
    <property type="molecule type" value="Genomic_DNA"/>
</dbReference>
<keyword evidence="3 7" id="KW-0413">Isomerase</keyword>
<feature type="domain" description="RNA-binding S4" evidence="8">
    <location>
        <begin position="1"/>
        <end position="58"/>
    </location>
</feature>
<gene>
    <name evidence="9" type="ORF">SAMN05216175_107150</name>
</gene>
<evidence type="ECO:0000256" key="1">
    <source>
        <dbReference type="ARBA" id="ARBA00008348"/>
    </source>
</evidence>
<evidence type="ECO:0000256" key="2">
    <source>
        <dbReference type="ARBA" id="ARBA00022884"/>
    </source>
</evidence>
<accession>A0A1I2S7J9</accession>
<dbReference type="GO" id="GO:0003723">
    <property type="term" value="F:RNA binding"/>
    <property type="evidence" value="ECO:0007669"/>
    <property type="project" value="UniProtKB-KW"/>
</dbReference>
<dbReference type="InterPro" id="IPR006145">
    <property type="entry name" value="PsdUridine_synth_RsuA/RluA"/>
</dbReference>
<dbReference type="CDD" id="cd02553">
    <property type="entry name" value="PseudoU_synth_RsuA"/>
    <property type="match status" value="1"/>
</dbReference>
<keyword evidence="10" id="KW-1185">Reference proteome</keyword>
<dbReference type="InterPro" id="IPR036986">
    <property type="entry name" value="S4_RNA-bd_sf"/>
</dbReference>
<dbReference type="OrthoDB" id="9807213at2"/>
<dbReference type="RefSeq" id="WP_090728354.1">
    <property type="nucleotide sequence ID" value="NZ_FOOU01000007.1"/>
</dbReference>
<evidence type="ECO:0000313" key="10">
    <source>
        <dbReference type="Proteomes" id="UP000198623"/>
    </source>
</evidence>
<evidence type="ECO:0000256" key="3">
    <source>
        <dbReference type="ARBA" id="ARBA00023235"/>
    </source>
</evidence>
<dbReference type="AlphaFoldDB" id="A0A1I2S7J9"/>
<dbReference type="CDD" id="cd00165">
    <property type="entry name" value="S4"/>
    <property type="match status" value="1"/>
</dbReference>
<dbReference type="Pfam" id="PF01479">
    <property type="entry name" value="S4"/>
    <property type="match status" value="1"/>
</dbReference>
<dbReference type="FunFam" id="3.30.70.1560:FF:000001">
    <property type="entry name" value="Pseudouridine synthase"/>
    <property type="match status" value="1"/>
</dbReference>
<evidence type="ECO:0000259" key="8">
    <source>
        <dbReference type="SMART" id="SM00363"/>
    </source>
</evidence>
<dbReference type="SUPFAM" id="SSF55120">
    <property type="entry name" value="Pseudouridine synthase"/>
    <property type="match status" value="1"/>
</dbReference>
<dbReference type="InterPro" id="IPR050343">
    <property type="entry name" value="RsuA_PseudoU_synthase"/>
</dbReference>
<dbReference type="PANTHER" id="PTHR47683">
    <property type="entry name" value="PSEUDOURIDINE SYNTHASE FAMILY PROTEIN-RELATED"/>
    <property type="match status" value="1"/>
</dbReference>
<dbReference type="InterPro" id="IPR042092">
    <property type="entry name" value="PsdUridine_s_RsuA/RluB/E/F_cat"/>
</dbReference>
<evidence type="ECO:0000313" key="9">
    <source>
        <dbReference type="EMBL" id="SFG48812.1"/>
    </source>
</evidence>
<dbReference type="Gene3D" id="3.30.70.580">
    <property type="entry name" value="Pseudouridine synthase I, catalytic domain, N-terminal subdomain"/>
    <property type="match status" value="1"/>
</dbReference>
<dbReference type="InterPro" id="IPR020094">
    <property type="entry name" value="TruA/RsuA/RluB/E/F_N"/>
</dbReference>
<dbReference type="GO" id="GO:0160136">
    <property type="term" value="F:16S rRNA pseudouridine(516) synthase activity"/>
    <property type="evidence" value="ECO:0007669"/>
    <property type="project" value="UniProtKB-EC"/>
</dbReference>
<comment type="function">
    <text evidence="5">Responsible for synthesis of pseudouridine from uracil-516 in 16S ribosomal RNA.</text>
</comment>
<evidence type="ECO:0000256" key="7">
    <source>
        <dbReference type="RuleBase" id="RU003887"/>
    </source>
</evidence>
<dbReference type="NCBIfam" id="TIGR00093">
    <property type="entry name" value="pseudouridine synthase"/>
    <property type="match status" value="1"/>
</dbReference>
<dbReference type="PROSITE" id="PS01149">
    <property type="entry name" value="PSI_RSU"/>
    <property type="match status" value="1"/>
</dbReference>
<evidence type="ECO:0000256" key="6">
    <source>
        <dbReference type="PROSITE-ProRule" id="PRU00182"/>
    </source>
</evidence>
<dbReference type="Proteomes" id="UP000198623">
    <property type="component" value="Unassembled WGS sequence"/>
</dbReference>
<dbReference type="Pfam" id="PF00849">
    <property type="entry name" value="PseudoU_synth_2"/>
    <property type="match status" value="1"/>
</dbReference>
<dbReference type="GO" id="GO:0000455">
    <property type="term" value="P:enzyme-directed rRNA pseudouridine synthesis"/>
    <property type="evidence" value="ECO:0007669"/>
    <property type="project" value="UniProtKB-ARBA"/>
</dbReference>
<dbReference type="Gene3D" id="3.30.70.1560">
    <property type="entry name" value="Alpha-L RNA-binding motif"/>
    <property type="match status" value="1"/>
</dbReference>
<dbReference type="SMART" id="SM00363">
    <property type="entry name" value="S4"/>
    <property type="match status" value="1"/>
</dbReference>
<dbReference type="InterPro" id="IPR018496">
    <property type="entry name" value="PsdUridine_synth_RsuA/RluB_CS"/>
</dbReference>
<dbReference type="InterPro" id="IPR000748">
    <property type="entry name" value="PsdUridine_synth_RsuA/RluB/E/F"/>
</dbReference>
<dbReference type="STRING" id="1045558.SAMN05216175_107150"/>
<organism evidence="9 10">
    <name type="scientific">Neptunomonas qingdaonensis</name>
    <dbReference type="NCBI Taxonomy" id="1045558"/>
    <lineage>
        <taxon>Bacteria</taxon>
        <taxon>Pseudomonadati</taxon>
        <taxon>Pseudomonadota</taxon>
        <taxon>Gammaproteobacteria</taxon>
        <taxon>Oceanospirillales</taxon>
        <taxon>Oceanospirillaceae</taxon>
        <taxon>Neptunomonas</taxon>
    </lineage>
</organism>
<dbReference type="PANTHER" id="PTHR47683:SF4">
    <property type="entry name" value="PSEUDOURIDINE SYNTHASE"/>
    <property type="match status" value="1"/>
</dbReference>
<keyword evidence="2 6" id="KW-0694">RNA-binding</keyword>
<dbReference type="PROSITE" id="PS50889">
    <property type="entry name" value="S4"/>
    <property type="match status" value="1"/>
</dbReference>
<name>A0A1I2S7J9_9GAMM</name>
<dbReference type="Gene3D" id="3.10.290.10">
    <property type="entry name" value="RNA-binding S4 domain"/>
    <property type="match status" value="1"/>
</dbReference>
<dbReference type="InterPro" id="IPR002942">
    <property type="entry name" value="S4_RNA-bd"/>
</dbReference>
<proteinExistence type="inferred from homology"/>
<protein>
    <recommendedName>
        <fullName evidence="7">Pseudouridine synthase</fullName>
        <ecNumber evidence="7">5.4.99.-</ecNumber>
    </recommendedName>
</protein>
<sequence length="227" mass="25539">MRLDKFICKSTQLTRSEATALLHSGIVLVNGEVIKNEAAQVHENNRVTLNGEVLTARASRYIMMHKPADTICSNVDEIYPSVFNYLDVEKAQELHIVGRLDADTTGLILVTDDGRWSYNIITPKKQCAKVYRVQLRDNVSGDIISRFFRGVLLQGEGSLTLPAILDVISPKEVLLTITEGRFHQVKRMFAAVGNRVVALHREQIGDVRLDIEMGQWRYLTAAEVQSF</sequence>
<dbReference type="SUPFAM" id="SSF55174">
    <property type="entry name" value="Alpha-L RNA-binding motif"/>
    <property type="match status" value="1"/>
</dbReference>
<comment type="similarity">
    <text evidence="1 7">Belongs to the pseudouridine synthase RsuA family.</text>
</comment>